<dbReference type="KEGG" id="mdx:BTO20_37620"/>
<sequence length="317" mass="34385">MTFNGPEPGSTDLDQRAVSAASWSAGRLDIFGVEANSGHLHHWWYENGWGNETLPGQKLDGGPVQLAGGPLSAVSWGPGRLDIFGVEADTGHLHHWWYDNGWGNETLPGFTREGNPVRLVGSALSAVSWSAGRLDIFGVEADTGHLHHWWYDNGWGNETLNSSGHSLVGSALSAVSWSAGRLDIFGVEADTSRLHHWWYDNGWGDETLPGPTLVAAPISAVSWQAGRLDIFSVKTDGDDLWHWWYDNGWGNEALGGTLFTGNTPGVSAVSWGPGRLDIFAAARVEVFAGTPTVQHWWYGDGAKEDCPEMLSEIAQLA</sequence>
<dbReference type="SUPFAM" id="SSF89372">
    <property type="entry name" value="Fucose-specific lectin"/>
    <property type="match status" value="2"/>
</dbReference>
<organism evidence="1 2">
    <name type="scientific">Mycobacterium dioxanotrophicus</name>
    <dbReference type="NCBI Taxonomy" id="482462"/>
    <lineage>
        <taxon>Bacteria</taxon>
        <taxon>Bacillati</taxon>
        <taxon>Actinomycetota</taxon>
        <taxon>Actinomycetes</taxon>
        <taxon>Mycobacteriales</taxon>
        <taxon>Mycobacteriaceae</taxon>
        <taxon>Mycobacterium</taxon>
    </lineage>
</organism>
<gene>
    <name evidence="1" type="ORF">BTO20_37620</name>
</gene>
<protein>
    <recommendedName>
        <fullName evidence="3">Carbohydrate-binding protein</fullName>
    </recommendedName>
</protein>
<geneLocation type="plasmid" evidence="1 2">
    <name>unnamed2</name>
</geneLocation>
<dbReference type="Gene3D" id="2.120.10.70">
    <property type="entry name" value="Fucose-specific lectin"/>
    <property type="match status" value="2"/>
</dbReference>
<evidence type="ECO:0008006" key="3">
    <source>
        <dbReference type="Google" id="ProtNLM"/>
    </source>
</evidence>
<dbReference type="OrthoDB" id="9798386at2"/>
<dbReference type="Proteomes" id="UP000195331">
    <property type="component" value="Plasmid unnamed2"/>
</dbReference>
<keyword evidence="1" id="KW-0614">Plasmid</keyword>
<name>A0A1Y0CGC5_9MYCO</name>
<evidence type="ECO:0000313" key="2">
    <source>
        <dbReference type="Proteomes" id="UP000195331"/>
    </source>
</evidence>
<proteinExistence type="predicted"/>
<keyword evidence="2" id="KW-1185">Reference proteome</keyword>
<reference evidence="1 2" key="1">
    <citation type="submission" date="2017-04" db="EMBL/GenBank/DDBJ databases">
        <title>Whole Genome Sequence of 1,4-Dioxane Degrading Bacterium Mycobacterium dioxanotrophicus PH-06.</title>
        <authorList>
            <person name="He Y."/>
        </authorList>
    </citation>
    <scope>NUCLEOTIDE SEQUENCE [LARGE SCALE GENOMIC DNA]</scope>
    <source>
        <strain evidence="1 2">PH-06</strain>
        <plasmid evidence="1 2">unnamed2</plasmid>
    </source>
</reference>
<evidence type="ECO:0000313" key="1">
    <source>
        <dbReference type="EMBL" id="ART74343.1"/>
    </source>
</evidence>
<dbReference type="AlphaFoldDB" id="A0A1Y0CGC5"/>
<dbReference type="EMBL" id="CP020811">
    <property type="protein sequence ID" value="ART74343.1"/>
    <property type="molecule type" value="Genomic_DNA"/>
</dbReference>
<accession>A0A1Y0CGC5</accession>